<reference evidence="2 3" key="1">
    <citation type="journal article" date="2020" name="Insects">
        <title>Bacteria Belonging to Pseudomonas typographi sp. nov. from the Bark Beetle Ips typographus Have Genomic Potential to Aid in the Host Ecology.</title>
        <authorList>
            <person name="Peral-Aranega E."/>
            <person name="Saati-Santamaria Z."/>
            <person name="Kolarik M."/>
            <person name="Rivas R."/>
            <person name="Garcia-Fraile P."/>
        </authorList>
    </citation>
    <scope>NUCLEOTIDE SEQUENCE [LARGE SCALE GENOMIC DNA]</scope>
    <source>
        <strain evidence="2 3">CA3A</strain>
    </source>
</reference>
<evidence type="ECO:0000313" key="2">
    <source>
        <dbReference type="EMBL" id="MBD1600795.1"/>
    </source>
</evidence>
<proteinExistence type="predicted"/>
<dbReference type="EMBL" id="JAAOCA010000025">
    <property type="protein sequence ID" value="MBD1600795.1"/>
    <property type="molecule type" value="Genomic_DNA"/>
</dbReference>
<protein>
    <submittedName>
        <fullName evidence="2">TIR domain-containing protein</fullName>
    </submittedName>
</protein>
<dbReference type="InterPro" id="IPR035897">
    <property type="entry name" value="Toll_tir_struct_dom_sf"/>
</dbReference>
<organism evidence="2 3">
    <name type="scientific">Pseudomonas typographi</name>
    <dbReference type="NCBI Taxonomy" id="2715964"/>
    <lineage>
        <taxon>Bacteria</taxon>
        <taxon>Pseudomonadati</taxon>
        <taxon>Pseudomonadota</taxon>
        <taxon>Gammaproteobacteria</taxon>
        <taxon>Pseudomonadales</taxon>
        <taxon>Pseudomonadaceae</taxon>
        <taxon>Pseudomonas</taxon>
    </lineage>
</organism>
<dbReference type="Proteomes" id="UP000805841">
    <property type="component" value="Unassembled WGS sequence"/>
</dbReference>
<dbReference type="Gene3D" id="3.40.50.10140">
    <property type="entry name" value="Toll/interleukin-1 receptor homology (TIR) domain"/>
    <property type="match status" value="1"/>
</dbReference>
<dbReference type="Pfam" id="PF13676">
    <property type="entry name" value="TIR_2"/>
    <property type="match status" value="1"/>
</dbReference>
<dbReference type="SUPFAM" id="SSF52200">
    <property type="entry name" value="Toll/Interleukin receptor TIR domain"/>
    <property type="match status" value="1"/>
</dbReference>
<feature type="domain" description="TIR" evidence="1">
    <location>
        <begin position="3"/>
        <end position="80"/>
    </location>
</feature>
<dbReference type="InterPro" id="IPR000157">
    <property type="entry name" value="TIR_dom"/>
</dbReference>
<gene>
    <name evidence="2" type="ORF">HAQ05_19090</name>
</gene>
<accession>A0ABR7Z5Q1</accession>
<dbReference type="RefSeq" id="WP_190423410.1">
    <property type="nucleotide sequence ID" value="NZ_JAAOCA010000025.1"/>
</dbReference>
<comment type="caution">
    <text evidence="2">The sequence shown here is derived from an EMBL/GenBank/DDBJ whole genome shotgun (WGS) entry which is preliminary data.</text>
</comment>
<keyword evidence="3" id="KW-1185">Reference proteome</keyword>
<sequence>MSVFISYRHTDRSQALAVQERLRHQGIDTRLDVMDEPARSTGDIARLITGRIREATHLLAVVSQPIGQAWWVPFGIGEAAITDTRITTLQVGLAKLPEYLDQWPLLRTYSDLSAFIYEYHKDRQAALLDSIGLQRCVFREGVGHSCGALRTAEDFHRALRQRLKGV</sequence>
<name>A0ABR7Z5Q1_9PSED</name>
<evidence type="ECO:0000313" key="3">
    <source>
        <dbReference type="Proteomes" id="UP000805841"/>
    </source>
</evidence>
<evidence type="ECO:0000259" key="1">
    <source>
        <dbReference type="Pfam" id="PF13676"/>
    </source>
</evidence>